<protein>
    <submittedName>
        <fullName evidence="2">Uncharacterized protein</fullName>
    </submittedName>
</protein>
<dbReference type="Proteomes" id="UP000291819">
    <property type="component" value="Unassembled WGS sequence"/>
</dbReference>
<evidence type="ECO:0000313" key="2">
    <source>
        <dbReference type="EMBL" id="TBO44082.1"/>
    </source>
</evidence>
<evidence type="ECO:0000256" key="1">
    <source>
        <dbReference type="SAM" id="Phobius"/>
    </source>
</evidence>
<reference evidence="2 3" key="1">
    <citation type="submission" date="2019-02" db="EMBL/GenBank/DDBJ databases">
        <title>Pedobacter kyonggii whole genome sequence analysis.</title>
        <authorList>
            <person name="Dahal R.H."/>
        </authorList>
    </citation>
    <scope>NUCLEOTIDE SEQUENCE [LARGE SCALE GENOMIC DNA]</scope>
    <source>
        <strain evidence="2 3">K-4-11-1</strain>
    </source>
</reference>
<gene>
    <name evidence="2" type="ORF">EYS08_05685</name>
</gene>
<keyword evidence="1" id="KW-1133">Transmembrane helix</keyword>
<comment type="caution">
    <text evidence="2">The sequence shown here is derived from an EMBL/GenBank/DDBJ whole genome shotgun (WGS) entry which is preliminary data.</text>
</comment>
<feature type="transmembrane region" description="Helical" evidence="1">
    <location>
        <begin position="45"/>
        <end position="67"/>
    </location>
</feature>
<sequence length="70" mass="8242">MKLETMRACITNRLTIMAIERYIRPKEIRNSALKRQKLRNRAVPAIKEVTAVFFPILIVKRAVFFILKVL</sequence>
<organism evidence="2 3">
    <name type="scientific">Pedobacter kyonggii</name>
    <dbReference type="NCBI Taxonomy" id="1926871"/>
    <lineage>
        <taxon>Bacteria</taxon>
        <taxon>Pseudomonadati</taxon>
        <taxon>Bacteroidota</taxon>
        <taxon>Sphingobacteriia</taxon>
        <taxon>Sphingobacteriales</taxon>
        <taxon>Sphingobacteriaceae</taxon>
        <taxon>Pedobacter</taxon>
    </lineage>
</organism>
<proteinExistence type="predicted"/>
<keyword evidence="3" id="KW-1185">Reference proteome</keyword>
<dbReference type="AlphaFoldDB" id="A0A4Q9HG96"/>
<dbReference type="EMBL" id="SIXF01000003">
    <property type="protein sequence ID" value="TBO44082.1"/>
    <property type="molecule type" value="Genomic_DNA"/>
</dbReference>
<accession>A0A4Q9HG96</accession>
<keyword evidence="1" id="KW-0472">Membrane</keyword>
<keyword evidence="1" id="KW-0812">Transmembrane</keyword>
<name>A0A4Q9HG96_9SPHI</name>
<evidence type="ECO:0000313" key="3">
    <source>
        <dbReference type="Proteomes" id="UP000291819"/>
    </source>
</evidence>
<dbReference type="RefSeq" id="WP_131028999.1">
    <property type="nucleotide sequence ID" value="NZ_SIXF01000003.1"/>
</dbReference>